<dbReference type="InterPro" id="IPR050237">
    <property type="entry name" value="ATP-dep_AMP-bd_enzyme"/>
</dbReference>
<dbReference type="EMBL" id="VNIQ01000001">
    <property type="protein sequence ID" value="TYQ08975.1"/>
    <property type="molecule type" value="Genomic_DNA"/>
</dbReference>
<dbReference type="InterPro" id="IPR020845">
    <property type="entry name" value="AMP-binding_CS"/>
</dbReference>
<feature type="domain" description="AMP-dependent synthetase/ligase" evidence="3">
    <location>
        <begin position="9"/>
        <end position="367"/>
    </location>
</feature>
<evidence type="ECO:0000256" key="2">
    <source>
        <dbReference type="ARBA" id="ARBA00022598"/>
    </source>
</evidence>
<dbReference type="InterPro" id="IPR042099">
    <property type="entry name" value="ANL_N_sf"/>
</dbReference>
<dbReference type="SUPFAM" id="SSF56801">
    <property type="entry name" value="Acetyl-CoA synthetase-like"/>
    <property type="match status" value="1"/>
</dbReference>
<evidence type="ECO:0000313" key="5">
    <source>
        <dbReference type="EMBL" id="TYQ08975.1"/>
    </source>
</evidence>
<proteinExistence type="inferred from homology"/>
<organism evidence="5">
    <name type="scientific">Nocardia globerula</name>
    <dbReference type="NCBI Taxonomy" id="1818"/>
    <lineage>
        <taxon>Bacteria</taxon>
        <taxon>Bacillati</taxon>
        <taxon>Actinomycetota</taxon>
        <taxon>Actinomycetes</taxon>
        <taxon>Mycobacteriales</taxon>
        <taxon>Nocardiaceae</taxon>
        <taxon>Nocardia</taxon>
    </lineage>
</organism>
<dbReference type="Gene3D" id="3.30.300.30">
    <property type="match status" value="1"/>
</dbReference>
<dbReference type="GO" id="GO:0016878">
    <property type="term" value="F:acid-thiol ligase activity"/>
    <property type="evidence" value="ECO:0007669"/>
    <property type="project" value="UniProtKB-ARBA"/>
</dbReference>
<dbReference type="PANTHER" id="PTHR43767">
    <property type="entry name" value="LONG-CHAIN-FATTY-ACID--COA LIGASE"/>
    <property type="match status" value="1"/>
</dbReference>
<dbReference type="AlphaFoldDB" id="A0A652YZ51"/>
<dbReference type="Pfam" id="PF13193">
    <property type="entry name" value="AMP-binding_C"/>
    <property type="match status" value="1"/>
</dbReference>
<dbReference type="InterPro" id="IPR045851">
    <property type="entry name" value="AMP-bd_C_sf"/>
</dbReference>
<accession>A0A652YZ51</accession>
<keyword evidence="2" id="KW-0436">Ligase</keyword>
<sequence>MYTWLHVLDWRATSDPDALAVSDDREQLTYRQFRARVERTAAQWWARGIRPDDVVAVIARNSAEFLVQTLGLMRLGALPLLVNWRMTAHEIDRLLDTATPAGIFVDQAYQSVMENRDDLVRVVSGAKSEGWTGADCCGEPPAPYPRDRLRADQAAFLMHSSGTTGLPKIIPLDHGALIRGLAGFAIDIGDQQRGSRHLVMMPLFHLAGFAQAMQCFLTGGTLFIHDGVDIDRVIDVIGRERINFFTAAPTIVEMLVDTMERTTQDADLSSLLEVQYGAAPIESELLERALRVICRRFRQIYGSTELQGFLSVLRPEDHVPGSARLATAGQISQGWEARIVDPAGNAQPTGAPGELWVRSENVIREYWRNPVETEAAFTSDGWYRTGDMAVLDEDNFLRIVGRSKDMIISGGENVYPAEIERALLDHPAVVDVAVVARPHPKWGETPVAFVVCAAGVVPDVGELDSHCRERLAGFKCPSSIQHITELPRNALGKVRKVELRERLVAGSA</sequence>
<evidence type="ECO:0000259" key="4">
    <source>
        <dbReference type="Pfam" id="PF13193"/>
    </source>
</evidence>
<protein>
    <submittedName>
        <fullName evidence="5">Long-chain acyl-CoA synthetase</fullName>
    </submittedName>
</protein>
<dbReference type="Pfam" id="PF00501">
    <property type="entry name" value="AMP-binding"/>
    <property type="match status" value="1"/>
</dbReference>
<dbReference type="Gene3D" id="3.40.50.12780">
    <property type="entry name" value="N-terminal domain of ligase-like"/>
    <property type="match status" value="1"/>
</dbReference>
<dbReference type="PROSITE" id="PS00455">
    <property type="entry name" value="AMP_BINDING"/>
    <property type="match status" value="1"/>
</dbReference>
<dbReference type="FunFam" id="3.30.300.30:FF:000008">
    <property type="entry name" value="2,3-dihydroxybenzoate-AMP ligase"/>
    <property type="match status" value="1"/>
</dbReference>
<reference evidence="5" key="1">
    <citation type="submission" date="2019-07" db="EMBL/GenBank/DDBJ databases">
        <title>Genomic Encyclopedia of Type Strains, Phase IV (KMG-IV): sequencing the most valuable type-strain genomes for metagenomic binning, comparative biology and taxonomic classification.</title>
        <authorList>
            <person name="Goeker M."/>
        </authorList>
    </citation>
    <scope>NUCLEOTIDE SEQUENCE</scope>
    <source>
        <strain evidence="5">DSM 44596</strain>
    </source>
</reference>
<comment type="similarity">
    <text evidence="1">Belongs to the ATP-dependent AMP-binding enzyme family.</text>
</comment>
<evidence type="ECO:0000259" key="3">
    <source>
        <dbReference type="Pfam" id="PF00501"/>
    </source>
</evidence>
<dbReference type="InterPro" id="IPR025110">
    <property type="entry name" value="AMP-bd_C"/>
</dbReference>
<dbReference type="InterPro" id="IPR000873">
    <property type="entry name" value="AMP-dep_synth/lig_dom"/>
</dbReference>
<dbReference type="PANTHER" id="PTHR43767:SF1">
    <property type="entry name" value="NONRIBOSOMAL PEPTIDE SYNTHASE PES1 (EUROFUNG)-RELATED"/>
    <property type="match status" value="1"/>
</dbReference>
<evidence type="ECO:0000256" key="1">
    <source>
        <dbReference type="ARBA" id="ARBA00006432"/>
    </source>
</evidence>
<feature type="domain" description="AMP-binding enzyme C-terminal" evidence="4">
    <location>
        <begin position="418"/>
        <end position="493"/>
    </location>
</feature>
<comment type="caution">
    <text evidence="5">The sequence shown here is derived from an EMBL/GenBank/DDBJ whole genome shotgun (WGS) entry which is preliminary data.</text>
</comment>
<name>A0A652YZ51_NOCGL</name>
<gene>
    <name evidence="5" type="ORF">FNL38_1011353</name>
</gene>